<comment type="caution">
    <text evidence="1">The sequence shown here is derived from an EMBL/GenBank/DDBJ whole genome shotgun (WGS) entry which is preliminary data.</text>
</comment>
<name>A0ABR9TMI2_9FLAO</name>
<sequence length="218" mass="25052">MKPPAWNLLILSVFFVQCSSSNITGSWHSTETSSSLQHGRIIVVGLIPESDKRLQQKMENHLADELCNLGYDAAASTDIYNFETYEGQDQKEIIKELKQNGIIAVLTIVLLDKQKENYHAPKSMFDAAETDTNNFDVYYNAIYSKINEHGYYVNNTYYFWESSLFVMPNQELVYSAKTQSFNPFSAPALAHEYGRLIINDMLEHNVIINLYKQKDKKL</sequence>
<evidence type="ECO:0000313" key="2">
    <source>
        <dbReference type="Proteomes" id="UP000640614"/>
    </source>
</evidence>
<organism evidence="1 2">
    <name type="scientific">Flavobacterium hungaricum</name>
    <dbReference type="NCBI Taxonomy" id="2082725"/>
    <lineage>
        <taxon>Bacteria</taxon>
        <taxon>Pseudomonadati</taxon>
        <taxon>Bacteroidota</taxon>
        <taxon>Flavobacteriia</taxon>
        <taxon>Flavobacteriales</taxon>
        <taxon>Flavobacteriaceae</taxon>
        <taxon>Flavobacterium</taxon>
    </lineage>
</organism>
<evidence type="ECO:0000313" key="1">
    <source>
        <dbReference type="EMBL" id="MBE8726039.1"/>
    </source>
</evidence>
<dbReference type="RefSeq" id="WP_194139242.1">
    <property type="nucleotide sequence ID" value="NZ_PRDM01000003.1"/>
</dbReference>
<dbReference type="EMBL" id="PRDM01000003">
    <property type="protein sequence ID" value="MBE8726039.1"/>
    <property type="molecule type" value="Genomic_DNA"/>
</dbReference>
<evidence type="ECO:0008006" key="3">
    <source>
        <dbReference type="Google" id="ProtNLM"/>
    </source>
</evidence>
<reference evidence="1 2" key="1">
    <citation type="submission" date="2018-07" db="EMBL/GenBank/DDBJ databases">
        <title>Genome assembly of strain KB82.</title>
        <authorList>
            <person name="Kukolya J."/>
            <person name="Horvath B."/>
            <person name="Nagy I."/>
            <person name="Toth A."/>
        </authorList>
    </citation>
    <scope>NUCLEOTIDE SEQUENCE [LARGE SCALE GENOMIC DNA]</scope>
    <source>
        <strain evidence="1 2">Kb82</strain>
    </source>
</reference>
<dbReference type="Proteomes" id="UP000640614">
    <property type="component" value="Unassembled WGS sequence"/>
</dbReference>
<accession>A0ABR9TMI2</accession>
<protein>
    <recommendedName>
        <fullName evidence="3">Lipoprotein</fullName>
    </recommendedName>
</protein>
<keyword evidence="2" id="KW-1185">Reference proteome</keyword>
<proteinExistence type="predicted"/>
<gene>
    <name evidence="1" type="ORF">C4F50_13955</name>
</gene>